<dbReference type="Pfam" id="PF16116">
    <property type="entry name" value="DUF4832"/>
    <property type="match status" value="1"/>
</dbReference>
<accession>A0A173U0R1</accession>
<dbReference type="AlphaFoldDB" id="A0A173U0R1"/>
<name>A0A173U0R1_9FIRM</name>
<dbReference type="OrthoDB" id="9760654at2"/>
<sequence length="473" mass="53936">MRKKLLFFILFVLMITGIAVGIHDYFHWKVMLTTETFTESTEKIWNPNRGFYHIYGFLISDEPADMSEQLDRQMQKDTDHALAMAQINLREYRDKEISKEGLQNIERLFQAMSVTKEHWIVRFLYDWNGENEKYEPESIDFVIKHMQQVGGILTEYSDSVFTLQGLFVGNWGELNGTKYADQQSLQQLAKQLVKSTDSQMYLAVRTPVQWRKILESADADLQEDRKNPLYDRLGLFNDGMLGSGNDCGTYGEKSAAEAGTDQAWNRMEELTFQEKLCSRVPNGGEVIIDNEYNDLECAIADLKTMHVTYLNQDYDAAVLEKWASSAVQTSDCFDGMEGLSYIERHLGYRLVLSDVFMQHDFWEDTAEIKVSLKNVGFAPVYKECEPVFLVKDETGQTIYEGIPSGDIASLAGGNEAEKKENFLTNIPLRGVKAGCYSVYFAVRDTATGSFITFANDQKIEQEGYKIGTILLES</sequence>
<evidence type="ECO:0000313" key="4">
    <source>
        <dbReference type="Proteomes" id="UP000095350"/>
    </source>
</evidence>
<feature type="domain" description="DUF4874" evidence="2">
    <location>
        <begin position="46"/>
        <end position="208"/>
    </location>
</feature>
<dbReference type="STRING" id="166486.ERS852572_01812"/>
<evidence type="ECO:0000259" key="1">
    <source>
        <dbReference type="Pfam" id="PF16116"/>
    </source>
</evidence>
<dbReference type="EMBL" id="CYXZ01000012">
    <property type="protein sequence ID" value="CUN07956.1"/>
    <property type="molecule type" value="Genomic_DNA"/>
</dbReference>
<protein>
    <recommendedName>
        <fullName evidence="5">DUF4832 domain-containing protein</fullName>
    </recommendedName>
</protein>
<dbReference type="InterPro" id="IPR032267">
    <property type="entry name" value="DUF4832"/>
</dbReference>
<organism evidence="3 4">
    <name type="scientific">Roseburia intestinalis</name>
    <dbReference type="NCBI Taxonomy" id="166486"/>
    <lineage>
        <taxon>Bacteria</taxon>
        <taxon>Bacillati</taxon>
        <taxon>Bacillota</taxon>
        <taxon>Clostridia</taxon>
        <taxon>Lachnospirales</taxon>
        <taxon>Lachnospiraceae</taxon>
        <taxon>Roseburia</taxon>
    </lineage>
</organism>
<gene>
    <name evidence="3" type="ORF">ERS852572_01812</name>
</gene>
<dbReference type="Proteomes" id="UP000095350">
    <property type="component" value="Unassembled WGS sequence"/>
</dbReference>
<reference evidence="3 4" key="1">
    <citation type="submission" date="2015-09" db="EMBL/GenBank/DDBJ databases">
        <authorList>
            <consortium name="Pathogen Informatics"/>
        </authorList>
    </citation>
    <scope>NUCLEOTIDE SEQUENCE [LARGE SCALE GENOMIC DNA]</scope>
    <source>
        <strain evidence="3 4">2789STDY5834960</strain>
    </source>
</reference>
<evidence type="ECO:0000313" key="3">
    <source>
        <dbReference type="EMBL" id="CUN07956.1"/>
    </source>
</evidence>
<dbReference type="PaxDb" id="166486-ERS852572_01812"/>
<dbReference type="Pfam" id="PF16173">
    <property type="entry name" value="DUF4874"/>
    <property type="match status" value="1"/>
</dbReference>
<proteinExistence type="predicted"/>
<dbReference type="RefSeq" id="WP_015520587.1">
    <property type="nucleotide sequence ID" value="NZ_CABIYH010000012.1"/>
</dbReference>
<evidence type="ECO:0000259" key="2">
    <source>
        <dbReference type="Pfam" id="PF16173"/>
    </source>
</evidence>
<dbReference type="InterPro" id="IPR032379">
    <property type="entry name" value="DUF4874"/>
</dbReference>
<feature type="domain" description="DUF4832" evidence="1">
    <location>
        <begin position="232"/>
        <end position="448"/>
    </location>
</feature>
<evidence type="ECO:0008006" key="5">
    <source>
        <dbReference type="Google" id="ProtNLM"/>
    </source>
</evidence>